<dbReference type="PANTHER" id="PTHR19848">
    <property type="entry name" value="WD40 REPEAT PROTEIN"/>
    <property type="match status" value="1"/>
</dbReference>
<dbReference type="CDD" id="cd14014">
    <property type="entry name" value="STKc_PknB_like"/>
    <property type="match status" value="1"/>
</dbReference>
<dbReference type="Pfam" id="PF00069">
    <property type="entry name" value="Pkinase"/>
    <property type="match status" value="1"/>
</dbReference>
<dbReference type="InterPro" id="IPR011047">
    <property type="entry name" value="Quinoprotein_ADH-like_sf"/>
</dbReference>
<name>A0A939JIH1_9ACTN</name>
<dbReference type="SUPFAM" id="SSF50998">
    <property type="entry name" value="Quinoprotein alcohol dehydrogenase-like"/>
    <property type="match status" value="1"/>
</dbReference>
<keyword evidence="5" id="KW-0808">Transferase</keyword>
<dbReference type="PRINTS" id="PR00320">
    <property type="entry name" value="GPROTEINBRPT"/>
</dbReference>
<dbReference type="Proteomes" id="UP000664167">
    <property type="component" value="Unassembled WGS sequence"/>
</dbReference>
<keyword evidence="2" id="KW-0677">Repeat</keyword>
<dbReference type="InterPro" id="IPR011009">
    <property type="entry name" value="Kinase-like_dom_sf"/>
</dbReference>
<dbReference type="SUPFAM" id="SSF56112">
    <property type="entry name" value="Protein kinase-like (PK-like)"/>
    <property type="match status" value="1"/>
</dbReference>
<keyword evidence="5" id="KW-0723">Serine/threonine-protein kinase</keyword>
<dbReference type="Pfam" id="PF00400">
    <property type="entry name" value="WD40"/>
    <property type="match status" value="5"/>
</dbReference>
<dbReference type="PROSITE" id="PS00108">
    <property type="entry name" value="PROTEIN_KINASE_ST"/>
    <property type="match status" value="1"/>
</dbReference>
<dbReference type="InterPro" id="IPR000719">
    <property type="entry name" value="Prot_kinase_dom"/>
</dbReference>
<feature type="repeat" description="WD" evidence="3">
    <location>
        <begin position="380"/>
        <end position="416"/>
    </location>
</feature>
<sequence>MRPVGSKYLLEEPLGRGATGTVWRARQRETAGAEAAVAGQPGEMVAIKVLKEELANDPDIVMRFLRERSVLLRLTHPNIVRTRDLVVEGDLLALVMDLIDGPDLHHYLRDNGPFSPVGASLLTAQIADALAASHADGVVHRDLKPGNVILAGDGPRIIDFGVAHAVGAADPMTRAGALIGTYAYMSPEQIRAEPLTHASDIFSLGSVLAFTSTGHSPFEASVVPAIVHRVTQEAPQLSGMHGVLYELTVACLEKNPYARPSATDVLERLSVTAPSAPPPNALPRRALVLGGVAAAATAVGGPAYMLWPRPKSASASKGHTGSPASPAARDITKPVMRLTGHTSTVGCLAFSPDGRTLTSGSFDGTLRLWDLVSGRTITTYKGHAQWAMAVAYSPDGTTLYSGSFDRTLRRWDVRTGVPKGILASYPGKFDSVNCLAFSPDGSILAAGVGNTVRLVEPSTGRTTATLTGHTGSMGWIAFSPDGKTLASVAADTKAGTVRYWDARTGRLIRTFTAGGTKNYSTVTFSPDGRTLTGAGPGLRLWDVTTGRLTATLTDHHGYLTTGVYRPDGALIAGAGGNREPVASETTGKTISLWDPSTGRLSATALTAVMPKSNLTASVNSLVFSPDGTTLAAAVNLAGVIKESDTSIQLWKLPGGMPIKPSTDGTHG</sequence>
<feature type="domain" description="Protein kinase" evidence="4">
    <location>
        <begin position="8"/>
        <end position="271"/>
    </location>
</feature>
<dbReference type="PANTHER" id="PTHR19848:SF8">
    <property type="entry name" value="F-BOX AND WD REPEAT DOMAIN CONTAINING 7"/>
    <property type="match status" value="1"/>
</dbReference>
<evidence type="ECO:0000313" key="5">
    <source>
        <dbReference type="EMBL" id="MBO0515508.1"/>
    </source>
</evidence>
<evidence type="ECO:0000256" key="1">
    <source>
        <dbReference type="ARBA" id="ARBA00022574"/>
    </source>
</evidence>
<feature type="repeat" description="WD" evidence="3">
    <location>
        <begin position="466"/>
        <end position="510"/>
    </location>
</feature>
<keyword evidence="5" id="KW-0418">Kinase</keyword>
<dbReference type="InterPro" id="IPR020472">
    <property type="entry name" value="WD40_PAC1"/>
</dbReference>
<dbReference type="InterPro" id="IPR019775">
    <property type="entry name" value="WD40_repeat_CS"/>
</dbReference>
<accession>A0A939JIH1</accession>
<proteinExistence type="predicted"/>
<protein>
    <submittedName>
        <fullName evidence="5">Serine/threonine protein kinase</fullName>
    </submittedName>
</protein>
<dbReference type="InterPro" id="IPR015943">
    <property type="entry name" value="WD40/YVTN_repeat-like_dom_sf"/>
</dbReference>
<evidence type="ECO:0000313" key="6">
    <source>
        <dbReference type="Proteomes" id="UP000664167"/>
    </source>
</evidence>
<dbReference type="Gene3D" id="3.30.200.20">
    <property type="entry name" value="Phosphorylase Kinase, domain 1"/>
    <property type="match status" value="1"/>
</dbReference>
<comment type="caution">
    <text evidence="5">The sequence shown here is derived from an EMBL/GenBank/DDBJ whole genome shotgun (WGS) entry which is preliminary data.</text>
</comment>
<dbReference type="SMART" id="SM00220">
    <property type="entry name" value="S_TKc"/>
    <property type="match status" value="1"/>
</dbReference>
<dbReference type="GO" id="GO:0005524">
    <property type="term" value="F:ATP binding"/>
    <property type="evidence" value="ECO:0007669"/>
    <property type="project" value="InterPro"/>
</dbReference>
<dbReference type="RefSeq" id="WP_206966376.1">
    <property type="nucleotide sequence ID" value="NZ_JAFLRJ010000292.1"/>
</dbReference>
<dbReference type="SMART" id="SM00320">
    <property type="entry name" value="WD40"/>
    <property type="match status" value="7"/>
</dbReference>
<evidence type="ECO:0000256" key="3">
    <source>
        <dbReference type="PROSITE-ProRule" id="PRU00221"/>
    </source>
</evidence>
<dbReference type="PROSITE" id="PS50082">
    <property type="entry name" value="WD_REPEATS_2"/>
    <property type="match status" value="3"/>
</dbReference>
<evidence type="ECO:0000256" key="2">
    <source>
        <dbReference type="ARBA" id="ARBA00022737"/>
    </source>
</evidence>
<dbReference type="InterPro" id="IPR001680">
    <property type="entry name" value="WD40_rpt"/>
</dbReference>
<dbReference type="Gene3D" id="2.130.10.10">
    <property type="entry name" value="YVTN repeat-like/Quinoprotein amine dehydrogenase"/>
    <property type="match status" value="3"/>
</dbReference>
<dbReference type="PROSITE" id="PS50011">
    <property type="entry name" value="PROTEIN_KINASE_DOM"/>
    <property type="match status" value="1"/>
</dbReference>
<feature type="repeat" description="WD" evidence="3">
    <location>
        <begin position="338"/>
        <end position="379"/>
    </location>
</feature>
<dbReference type="PROSITE" id="PS50294">
    <property type="entry name" value="WD_REPEATS_REGION"/>
    <property type="match status" value="2"/>
</dbReference>
<keyword evidence="6" id="KW-1185">Reference proteome</keyword>
<dbReference type="CDD" id="cd00200">
    <property type="entry name" value="WD40"/>
    <property type="match status" value="1"/>
</dbReference>
<evidence type="ECO:0000259" key="4">
    <source>
        <dbReference type="PROSITE" id="PS50011"/>
    </source>
</evidence>
<organism evidence="5 6">
    <name type="scientific">Streptomyces beijiangensis</name>
    <dbReference type="NCBI Taxonomy" id="163361"/>
    <lineage>
        <taxon>Bacteria</taxon>
        <taxon>Bacillati</taxon>
        <taxon>Actinomycetota</taxon>
        <taxon>Actinomycetes</taxon>
        <taxon>Kitasatosporales</taxon>
        <taxon>Streptomycetaceae</taxon>
        <taxon>Streptomyces</taxon>
    </lineage>
</organism>
<gene>
    <name evidence="5" type="ORF">J0695_27485</name>
</gene>
<dbReference type="InterPro" id="IPR008271">
    <property type="entry name" value="Ser/Thr_kinase_AS"/>
</dbReference>
<keyword evidence="1 3" id="KW-0853">WD repeat</keyword>
<dbReference type="GO" id="GO:0004674">
    <property type="term" value="F:protein serine/threonine kinase activity"/>
    <property type="evidence" value="ECO:0007669"/>
    <property type="project" value="UniProtKB-KW"/>
</dbReference>
<dbReference type="PROSITE" id="PS00678">
    <property type="entry name" value="WD_REPEATS_1"/>
    <property type="match status" value="1"/>
</dbReference>
<dbReference type="Gene3D" id="1.10.510.10">
    <property type="entry name" value="Transferase(Phosphotransferase) domain 1"/>
    <property type="match status" value="1"/>
</dbReference>
<dbReference type="EMBL" id="JAFLRJ010000292">
    <property type="protein sequence ID" value="MBO0515508.1"/>
    <property type="molecule type" value="Genomic_DNA"/>
</dbReference>
<dbReference type="AlphaFoldDB" id="A0A939JIH1"/>
<reference evidence="5" key="1">
    <citation type="submission" date="2021-03" db="EMBL/GenBank/DDBJ databases">
        <title>Streptomyces poriferae sp. nov., a novel marine sponge-derived Actinobacteria species with anti-MRSA activity.</title>
        <authorList>
            <person name="Sandoval-Powers M."/>
            <person name="Kralova S."/>
            <person name="Nguyen G.-S."/>
            <person name="Fawwal D."/>
            <person name="Degnes K."/>
            <person name="Klinkenberg G."/>
            <person name="Sletta H."/>
            <person name="Wentzel A."/>
            <person name="Liles M.R."/>
        </authorList>
    </citation>
    <scope>NUCLEOTIDE SEQUENCE</scope>
    <source>
        <strain evidence="5">DSM 41794</strain>
    </source>
</reference>